<evidence type="ECO:0000256" key="2">
    <source>
        <dbReference type="ARBA" id="ARBA00009298"/>
    </source>
</evidence>
<feature type="transmembrane region" description="Helical" evidence="7">
    <location>
        <begin position="74"/>
        <end position="92"/>
    </location>
</feature>
<keyword evidence="4 7" id="KW-0812">Transmembrane</keyword>
<evidence type="ECO:0000313" key="9">
    <source>
        <dbReference type="EMBL" id="MFC4565940.1"/>
    </source>
</evidence>
<keyword evidence="3" id="KW-1003">Cell membrane</keyword>
<comment type="caution">
    <text evidence="9">The sequence shown here is derived from an EMBL/GenBank/DDBJ whole genome shotgun (WGS) entry which is preliminary data.</text>
</comment>
<dbReference type="Pfam" id="PF02308">
    <property type="entry name" value="MgtC"/>
    <property type="match status" value="1"/>
</dbReference>
<evidence type="ECO:0000256" key="3">
    <source>
        <dbReference type="ARBA" id="ARBA00022475"/>
    </source>
</evidence>
<accession>A0ABV9E409</accession>
<dbReference type="RefSeq" id="WP_378580380.1">
    <property type="nucleotide sequence ID" value="NZ_JBHSFQ010000054.1"/>
</dbReference>
<keyword evidence="6 7" id="KW-0472">Membrane</keyword>
<gene>
    <name evidence="9" type="ORF">ACFO4E_29145</name>
</gene>
<comment type="similarity">
    <text evidence="2">Belongs to the MgtC/SapB family.</text>
</comment>
<evidence type="ECO:0000256" key="6">
    <source>
        <dbReference type="ARBA" id="ARBA00023136"/>
    </source>
</evidence>
<keyword evidence="5 7" id="KW-1133">Transmembrane helix</keyword>
<dbReference type="InterPro" id="IPR003416">
    <property type="entry name" value="MgtC/SapB/SrpB/YhiD_fam"/>
</dbReference>
<dbReference type="PANTHER" id="PTHR33778">
    <property type="entry name" value="PROTEIN MGTC"/>
    <property type="match status" value="1"/>
</dbReference>
<proteinExistence type="inferred from homology"/>
<dbReference type="PRINTS" id="PR01837">
    <property type="entry name" value="MGTCSAPBPROT"/>
</dbReference>
<evidence type="ECO:0000256" key="4">
    <source>
        <dbReference type="ARBA" id="ARBA00022692"/>
    </source>
</evidence>
<dbReference type="EMBL" id="JBHSFQ010000054">
    <property type="protein sequence ID" value="MFC4565940.1"/>
    <property type="molecule type" value="Genomic_DNA"/>
</dbReference>
<dbReference type="InterPro" id="IPR049177">
    <property type="entry name" value="MgtC_SapB_SrpB_YhiD_N"/>
</dbReference>
<evidence type="ECO:0000256" key="1">
    <source>
        <dbReference type="ARBA" id="ARBA00004651"/>
    </source>
</evidence>
<dbReference type="PANTHER" id="PTHR33778:SF1">
    <property type="entry name" value="MAGNESIUM TRANSPORTER YHID-RELATED"/>
    <property type="match status" value="1"/>
</dbReference>
<evidence type="ECO:0000256" key="5">
    <source>
        <dbReference type="ARBA" id="ARBA00022989"/>
    </source>
</evidence>
<organism evidence="9 10">
    <name type="scientific">Nocardiopsis mangrovi</name>
    <dbReference type="NCBI Taxonomy" id="1179818"/>
    <lineage>
        <taxon>Bacteria</taxon>
        <taxon>Bacillati</taxon>
        <taxon>Actinomycetota</taxon>
        <taxon>Actinomycetes</taxon>
        <taxon>Streptosporangiales</taxon>
        <taxon>Nocardiopsidaceae</taxon>
        <taxon>Nocardiopsis</taxon>
    </lineage>
</organism>
<keyword evidence="10" id="KW-1185">Reference proteome</keyword>
<name>A0ABV9E409_9ACTN</name>
<feature type="domain" description="MgtC/SapB/SrpB/YhiD N-terminal" evidence="8">
    <location>
        <begin position="15"/>
        <end position="141"/>
    </location>
</feature>
<feature type="transmembrane region" description="Helical" evidence="7">
    <location>
        <begin position="40"/>
        <end position="59"/>
    </location>
</feature>
<feature type="transmembrane region" description="Helical" evidence="7">
    <location>
        <begin position="12"/>
        <end position="28"/>
    </location>
</feature>
<feature type="transmembrane region" description="Helical" evidence="7">
    <location>
        <begin position="104"/>
        <end position="134"/>
    </location>
</feature>
<protein>
    <submittedName>
        <fullName evidence="9">MgtC/SapB family protein</fullName>
    </submittedName>
</protein>
<comment type="subcellular location">
    <subcellularLocation>
        <location evidence="1">Cell membrane</location>
        <topology evidence="1">Multi-pass membrane protein</topology>
    </subcellularLocation>
</comment>
<dbReference type="Proteomes" id="UP001595923">
    <property type="component" value="Unassembled WGS sequence"/>
</dbReference>
<sequence length="234" mass="24741">MQDLSAQGWQQLLALLVALFLCSLIGLERQLRQKSAGLRTHTLVGLGAALFMVVSKYGFGDVVGGAVTLDPSRVAGQIVSGVGFIGAGLIFVRQDIVRGLTTAATIWLAAAVGTAAGAGLWLVATVVTAAHFLIAYCYPWIVHRFTGSRPANLVLDVRYADGRGILRLIMAEATARRFSVERVATRRTDGPDTDAYVDMELGLRGDGDPIALAVALSETDGVLSVVQADTRDDA</sequence>
<evidence type="ECO:0000256" key="7">
    <source>
        <dbReference type="SAM" id="Phobius"/>
    </source>
</evidence>
<evidence type="ECO:0000313" key="10">
    <source>
        <dbReference type="Proteomes" id="UP001595923"/>
    </source>
</evidence>
<evidence type="ECO:0000259" key="8">
    <source>
        <dbReference type="Pfam" id="PF02308"/>
    </source>
</evidence>
<reference evidence="10" key="1">
    <citation type="journal article" date="2019" name="Int. J. Syst. Evol. Microbiol.">
        <title>The Global Catalogue of Microorganisms (GCM) 10K type strain sequencing project: providing services to taxonomists for standard genome sequencing and annotation.</title>
        <authorList>
            <consortium name="The Broad Institute Genomics Platform"/>
            <consortium name="The Broad Institute Genome Sequencing Center for Infectious Disease"/>
            <person name="Wu L."/>
            <person name="Ma J."/>
        </authorList>
    </citation>
    <scope>NUCLEOTIDE SEQUENCE [LARGE SCALE GENOMIC DNA]</scope>
    <source>
        <strain evidence="10">XZYJ18</strain>
    </source>
</reference>